<evidence type="ECO:0000313" key="3">
    <source>
        <dbReference type="Proteomes" id="UP000006591"/>
    </source>
</evidence>
<feature type="region of interest" description="Disordered" evidence="1">
    <location>
        <begin position="1"/>
        <end position="48"/>
    </location>
</feature>
<accession>A0A0E0HTV2</accession>
<feature type="compositionally biased region" description="Polar residues" evidence="1">
    <location>
        <begin position="17"/>
        <end position="39"/>
    </location>
</feature>
<reference evidence="2" key="2">
    <citation type="submission" date="2018-04" db="EMBL/GenBank/DDBJ databases">
        <title>OnivRS2 (Oryza nivara Reference Sequence Version 2).</title>
        <authorList>
            <person name="Zhang J."/>
            <person name="Kudrna D."/>
            <person name="Lee S."/>
            <person name="Talag J."/>
            <person name="Rajasekar S."/>
            <person name="Welchert J."/>
            <person name="Hsing Y.-I."/>
            <person name="Wing R.A."/>
        </authorList>
    </citation>
    <scope>NUCLEOTIDE SEQUENCE [LARGE SCALE GENOMIC DNA]</scope>
    <source>
        <strain evidence="2">SL10</strain>
    </source>
</reference>
<organism evidence="2">
    <name type="scientific">Oryza nivara</name>
    <name type="common">Indian wild rice</name>
    <name type="synonym">Oryza sativa f. spontanea</name>
    <dbReference type="NCBI Taxonomy" id="4536"/>
    <lineage>
        <taxon>Eukaryota</taxon>
        <taxon>Viridiplantae</taxon>
        <taxon>Streptophyta</taxon>
        <taxon>Embryophyta</taxon>
        <taxon>Tracheophyta</taxon>
        <taxon>Spermatophyta</taxon>
        <taxon>Magnoliopsida</taxon>
        <taxon>Liliopsida</taxon>
        <taxon>Poales</taxon>
        <taxon>Poaceae</taxon>
        <taxon>BOP clade</taxon>
        <taxon>Oryzoideae</taxon>
        <taxon>Oryzeae</taxon>
        <taxon>Oryzinae</taxon>
        <taxon>Oryza</taxon>
    </lineage>
</organism>
<dbReference type="Proteomes" id="UP000006591">
    <property type="component" value="Chromosome 6"/>
</dbReference>
<dbReference type="EnsemblPlants" id="ONIVA06G25860.1">
    <property type="protein sequence ID" value="ONIVA06G25860.1"/>
    <property type="gene ID" value="ONIVA06G25860"/>
</dbReference>
<sequence>MADQGRSDDEQVESAAGGTSRSKDMTSSGNESKSSQGGSNPPPIRQREGQFDYSPAILCKCGYNDGKMDFLSGNNPSRRYLTCARARVLNDLHNVVHGLKENSEMRACLVSARDELKVVHNGVCNRDVADWTRKLKEKDDSACKLNVLANELEFHQAQAKG</sequence>
<dbReference type="Gramene" id="ONIVA06G25860.1">
    <property type="protein sequence ID" value="ONIVA06G25860.1"/>
    <property type="gene ID" value="ONIVA06G25860"/>
</dbReference>
<protein>
    <submittedName>
        <fullName evidence="2">Uncharacterized protein</fullName>
    </submittedName>
</protein>
<evidence type="ECO:0000313" key="2">
    <source>
        <dbReference type="EnsemblPlants" id="ONIVA06G25860.1"/>
    </source>
</evidence>
<evidence type="ECO:0000256" key="1">
    <source>
        <dbReference type="SAM" id="MobiDB-lite"/>
    </source>
</evidence>
<proteinExistence type="predicted"/>
<dbReference type="AlphaFoldDB" id="A0A0E0HTV2"/>
<dbReference type="HOGENOM" id="CLU_1878827_0_0_1"/>
<dbReference type="OMA" id="NSEMRAC"/>
<name>A0A0E0HTV2_ORYNI</name>
<keyword evidence="3" id="KW-1185">Reference proteome</keyword>
<reference evidence="2" key="1">
    <citation type="submission" date="2015-04" db="UniProtKB">
        <authorList>
            <consortium name="EnsemblPlants"/>
        </authorList>
    </citation>
    <scope>IDENTIFICATION</scope>
    <source>
        <strain evidence="2">SL10</strain>
    </source>
</reference>
<dbReference type="eggNOG" id="ENOG502SW2A">
    <property type="taxonomic scope" value="Eukaryota"/>
</dbReference>